<evidence type="ECO:0000313" key="4">
    <source>
        <dbReference type="EnsemblMetazoa" id="AAEL001509-PC"/>
    </source>
</evidence>
<dbReference type="InParanoid" id="A0A1S4EYZ6"/>
<organism evidence="4 5">
    <name type="scientific">Aedes aegypti</name>
    <name type="common">Yellowfever mosquito</name>
    <name type="synonym">Culex aegypti</name>
    <dbReference type="NCBI Taxonomy" id="7159"/>
    <lineage>
        <taxon>Eukaryota</taxon>
        <taxon>Metazoa</taxon>
        <taxon>Ecdysozoa</taxon>
        <taxon>Arthropoda</taxon>
        <taxon>Hexapoda</taxon>
        <taxon>Insecta</taxon>
        <taxon>Pterygota</taxon>
        <taxon>Neoptera</taxon>
        <taxon>Endopterygota</taxon>
        <taxon>Diptera</taxon>
        <taxon>Nematocera</taxon>
        <taxon>Culicoidea</taxon>
        <taxon>Culicidae</taxon>
        <taxon>Culicinae</taxon>
        <taxon>Aedini</taxon>
        <taxon>Aedes</taxon>
        <taxon>Stegomyia</taxon>
    </lineage>
</organism>
<keyword evidence="5" id="KW-1185">Reference proteome</keyword>
<name>A0A1S4EYZ6_AEDAE</name>
<dbReference type="EnsemblMetazoa" id="AAEL001509-RA">
    <property type="protein sequence ID" value="AAEL001509-PA"/>
    <property type="gene ID" value="AAEL001509"/>
</dbReference>
<dbReference type="InterPro" id="IPR051336">
    <property type="entry name" value="RhoGEF_Guanine_NuclExch_SF"/>
</dbReference>
<feature type="region of interest" description="Disordered" evidence="2">
    <location>
        <begin position="1"/>
        <end position="53"/>
    </location>
</feature>
<dbReference type="CDD" id="cd00160">
    <property type="entry name" value="RhoGEF"/>
    <property type="match status" value="1"/>
</dbReference>
<feature type="domain" description="DH" evidence="3">
    <location>
        <begin position="267"/>
        <end position="453"/>
    </location>
</feature>
<sequence length="977" mass="112494">MSKPSTIKASRISRDSGICVEDSIQSNSAPGDSTVKKRFPAGGGSGGPRVRTKSSYVHRLTQHFETLTCQDESSRISPASSLSSGSSRSVYQLELENVRAERQPEVSADQCDKSEEKMDDAVQVIETFYEEILVADKRVEKKFGVASQRIPLVATFDNDQSGNHLSASVKGSEAMGVSDKITGVGEFNYDSNRESADFELADTTPEPVVAEARNVFISQHEPATDHEHFNDDDDFSDTDSFDSSDDEELIALSSSRPDSNSSIKSKRISNIIKELLENEENYVQTLEKGIENYVGVMNQKDLPPALRGQKYHIFGNIESIYEFHKYKFLPKLRDNCASIQGVAETFIQLIEDNRFYCYILFALNRPKSEKICNKNLDFFQERQHQVGDKLGLNSFLLQPIQRLPRYKLLLAEINKEALKLIADALMDTVKDEIGVLCKAEKRLERFIDIVNEAMSINDICECYEDFKCIRTDLMTSFSVAANCFGKIVDTPPVLILWAKNNKNPEKNKPLNLFHQGKFRKMFEMDVYDWDRRRRYPSKVFFFEKCIIYTEKIKEYLEYRGHFVDSEVGLYNDGKTKLCVFALKRGIQEIEISNSDMSTVQKMASYIEDTMKRFAMQERQRINNISSKNQWTEQRVPSVMTINRGSTASGKSIISNNSSRDSFESGSQTIWDPEKPVQSLVTAQKHFCQILAINRKYYFGELPEELSQQIHRFIPTYDRLVEIHTKRIYEDFSQDNVGLDEICELFIQYFKEELFEPYNKYLKLFKKAAGVMKNIHKASRTSLSSTMVAQTTDDFTFLVIEIWNKYINFIQSQIVRLSEEMGGTTNDEEKELFRKLAFVEVQINSFRKSLLQNYKLFNMDETVAASSYGSVLYSDRVRYGNETLSSHRVFICEKSVICVRIQMVKDCNRNTEKYIQMVFKDKFARGVNVVKQSKKSDIRLNFEVGGYKHAIDFGNKANRDKFYGNYCMFYGKWFSARW</sequence>
<dbReference type="Gene3D" id="1.20.900.10">
    <property type="entry name" value="Dbl homology (DH) domain"/>
    <property type="match status" value="1"/>
</dbReference>
<feature type="compositionally biased region" description="Low complexity" evidence="2">
    <location>
        <begin position="75"/>
        <end position="88"/>
    </location>
</feature>
<dbReference type="SUPFAM" id="SSF48065">
    <property type="entry name" value="DBL homology domain (DH-domain)"/>
    <property type="match status" value="2"/>
</dbReference>
<dbReference type="VEuPathDB" id="VectorBase:AAEL001509"/>
<proteinExistence type="predicted"/>
<accession>A0A1S4EYZ6</accession>
<dbReference type="FunCoup" id="A0A1S4EYZ6">
    <property type="interactions" value="2"/>
</dbReference>
<reference evidence="4 5" key="1">
    <citation type="submission" date="2017-06" db="EMBL/GenBank/DDBJ databases">
        <title>Aedes aegypti genome working group (AGWG) sequencing and assembly.</title>
        <authorList>
            <consortium name="Aedes aegypti Genome Working Group (AGWG)"/>
            <person name="Matthews B.J."/>
        </authorList>
    </citation>
    <scope>NUCLEOTIDE SEQUENCE [LARGE SCALE GENOMIC DNA]</scope>
    <source>
        <strain evidence="4 5">LVP_AGWG</strain>
    </source>
</reference>
<evidence type="ECO:0000256" key="1">
    <source>
        <dbReference type="ARBA" id="ARBA00022658"/>
    </source>
</evidence>
<reference evidence="4" key="2">
    <citation type="submission" date="2021-02" db="UniProtKB">
        <authorList>
            <consortium name="EnsemblMetazoa"/>
        </authorList>
    </citation>
    <scope>IDENTIFICATION</scope>
    <source>
        <strain evidence="4">LVP_AGWG</strain>
    </source>
</reference>
<dbReference type="PANTHER" id="PTHR22826">
    <property type="entry name" value="RHO GUANINE EXCHANGE FACTOR-RELATED"/>
    <property type="match status" value="1"/>
</dbReference>
<evidence type="ECO:0000256" key="2">
    <source>
        <dbReference type="SAM" id="MobiDB-lite"/>
    </source>
</evidence>
<keyword evidence="1" id="KW-0344">Guanine-nucleotide releasing factor</keyword>
<dbReference type="PROSITE" id="PS50010">
    <property type="entry name" value="DH_2"/>
    <property type="match status" value="1"/>
</dbReference>
<protein>
    <recommendedName>
        <fullName evidence="3">DH domain-containing protein</fullName>
    </recommendedName>
</protein>
<dbReference type="Proteomes" id="UP000008820">
    <property type="component" value="Chromosome 3"/>
</dbReference>
<feature type="region of interest" description="Disordered" evidence="2">
    <location>
        <begin position="69"/>
        <end position="88"/>
    </location>
</feature>
<evidence type="ECO:0000259" key="3">
    <source>
        <dbReference type="PROSITE" id="PS50010"/>
    </source>
</evidence>
<dbReference type="AlphaFoldDB" id="A0A1S4EYZ6"/>
<dbReference type="OrthoDB" id="6152532at2759"/>
<dbReference type="PANTHER" id="PTHR22826:SF209">
    <property type="entry name" value="DH DOMAIN-CONTAINING PROTEIN"/>
    <property type="match status" value="1"/>
</dbReference>
<dbReference type="EnsemblMetazoa" id="AAEL001509-RD">
    <property type="protein sequence ID" value="AAEL001509-PD"/>
    <property type="gene ID" value="AAEL001509"/>
</dbReference>
<feature type="region of interest" description="Disordered" evidence="2">
    <location>
        <begin position="647"/>
        <end position="667"/>
    </location>
</feature>
<dbReference type="GO" id="GO:0005737">
    <property type="term" value="C:cytoplasm"/>
    <property type="evidence" value="ECO:0007669"/>
    <property type="project" value="TreeGrafter"/>
</dbReference>
<dbReference type="GO" id="GO:0005085">
    <property type="term" value="F:guanyl-nucleotide exchange factor activity"/>
    <property type="evidence" value="ECO:0007669"/>
    <property type="project" value="UniProtKB-KW"/>
</dbReference>
<dbReference type="InterPro" id="IPR000219">
    <property type="entry name" value="DH_dom"/>
</dbReference>
<dbReference type="EnsemblMetazoa" id="AAEL001509-RC">
    <property type="protein sequence ID" value="AAEL001509-PC"/>
    <property type="gene ID" value="AAEL001509"/>
</dbReference>
<feature type="region of interest" description="Disordered" evidence="2">
    <location>
        <begin position="221"/>
        <end position="263"/>
    </location>
</feature>
<dbReference type="SMART" id="SM00325">
    <property type="entry name" value="RhoGEF"/>
    <property type="match status" value="1"/>
</dbReference>
<gene>
    <name evidence="4" type="primary">5571113</name>
</gene>
<dbReference type="InterPro" id="IPR035899">
    <property type="entry name" value="DBL_dom_sf"/>
</dbReference>
<dbReference type="Pfam" id="PF00621">
    <property type="entry name" value="RhoGEF"/>
    <property type="match status" value="1"/>
</dbReference>
<evidence type="ECO:0000313" key="5">
    <source>
        <dbReference type="Proteomes" id="UP000008820"/>
    </source>
</evidence>
<feature type="compositionally biased region" description="Acidic residues" evidence="2">
    <location>
        <begin position="230"/>
        <end position="249"/>
    </location>
</feature>